<keyword evidence="3" id="KW-1185">Reference proteome</keyword>
<feature type="transmembrane region" description="Helical" evidence="1">
    <location>
        <begin position="155"/>
        <end position="175"/>
    </location>
</feature>
<gene>
    <name evidence="2" type="ORF">CQA62_03025</name>
</gene>
<feature type="transmembrane region" description="Helical" evidence="1">
    <location>
        <begin position="131"/>
        <end position="149"/>
    </location>
</feature>
<feature type="transmembrane region" description="Helical" evidence="1">
    <location>
        <begin position="12"/>
        <end position="36"/>
    </location>
</feature>
<dbReference type="OrthoDB" id="5372697at2"/>
<dbReference type="InterPro" id="IPR051311">
    <property type="entry name" value="DedA_domain"/>
</dbReference>
<accession>A0A3D8IXI9</accession>
<protein>
    <submittedName>
        <fullName evidence="2">DedA family protein</fullName>
    </submittedName>
</protein>
<dbReference type="PANTHER" id="PTHR42709:SF2">
    <property type="entry name" value="INNER MEMBRANE PROTEIN YOHD"/>
    <property type="match status" value="1"/>
</dbReference>
<dbReference type="PANTHER" id="PTHR42709">
    <property type="entry name" value="ALKALINE PHOSPHATASE LIKE PROTEIN"/>
    <property type="match status" value="1"/>
</dbReference>
<dbReference type="EMBL" id="NXLU01000002">
    <property type="protein sequence ID" value="RDU69635.1"/>
    <property type="molecule type" value="Genomic_DNA"/>
</dbReference>
<dbReference type="Proteomes" id="UP000257067">
    <property type="component" value="Unassembled WGS sequence"/>
</dbReference>
<dbReference type="RefSeq" id="WP_104724342.1">
    <property type="nucleotide sequence ID" value="NZ_FZNE01000003.1"/>
</dbReference>
<keyword evidence="1" id="KW-1133">Transmembrane helix</keyword>
<evidence type="ECO:0000256" key="1">
    <source>
        <dbReference type="SAM" id="Phobius"/>
    </source>
</evidence>
<keyword evidence="1" id="KW-0812">Transmembrane</keyword>
<evidence type="ECO:0000313" key="3">
    <source>
        <dbReference type="Proteomes" id="UP000257067"/>
    </source>
</evidence>
<proteinExistence type="predicted"/>
<dbReference type="GO" id="GO:0005886">
    <property type="term" value="C:plasma membrane"/>
    <property type="evidence" value="ECO:0007669"/>
    <property type="project" value="TreeGrafter"/>
</dbReference>
<evidence type="ECO:0000313" key="2">
    <source>
        <dbReference type="EMBL" id="RDU69635.1"/>
    </source>
</evidence>
<comment type="caution">
    <text evidence="2">The sequence shown here is derived from an EMBL/GenBank/DDBJ whole genome shotgun (WGS) entry which is preliminary data.</text>
</comment>
<feature type="transmembrane region" description="Helical" evidence="1">
    <location>
        <begin position="83"/>
        <end position="101"/>
    </location>
</feature>
<name>A0A3D8IXI9_9HELI</name>
<reference evidence="2 3" key="1">
    <citation type="submission" date="2018-04" db="EMBL/GenBank/DDBJ databases">
        <title>Novel Campyloabacter and Helicobacter Species and Strains.</title>
        <authorList>
            <person name="Mannion A.J."/>
            <person name="Shen Z."/>
            <person name="Fox J.G."/>
        </authorList>
    </citation>
    <scope>NUCLEOTIDE SEQUENCE [LARGE SCALE GENOMIC DNA]</scope>
    <source>
        <strain evidence="2 3">ATCC 700242</strain>
    </source>
</reference>
<sequence length="186" mass="20992">MEAILQKLELYGYVILFFSSFGGSFLGIVSAGILSSLGKLDLFLSILIASCGNICGSMILAYISRCNKHFFRSSKWKRKTLIVSLWFRKYGVSVFLLSKYIYAIKSLVPIAIGLSSYPLWKFWLWNSFSSLFWGIIMGCIGFFASNAILQLLQDQWGYILGSIIVCAVFIGILLFKSKTRKKEIAK</sequence>
<keyword evidence="1" id="KW-0472">Membrane</keyword>
<organism evidence="2 3">
    <name type="scientific">Helicobacter cholecystus</name>
    <dbReference type="NCBI Taxonomy" id="45498"/>
    <lineage>
        <taxon>Bacteria</taxon>
        <taxon>Pseudomonadati</taxon>
        <taxon>Campylobacterota</taxon>
        <taxon>Epsilonproteobacteria</taxon>
        <taxon>Campylobacterales</taxon>
        <taxon>Helicobacteraceae</taxon>
        <taxon>Helicobacter</taxon>
    </lineage>
</organism>
<dbReference type="AlphaFoldDB" id="A0A3D8IXI9"/>
<feature type="transmembrane region" description="Helical" evidence="1">
    <location>
        <begin position="42"/>
        <end position="63"/>
    </location>
</feature>